<dbReference type="PANTHER" id="PTHR31569">
    <property type="entry name" value="SWIM-TYPE DOMAIN-CONTAINING PROTEIN"/>
    <property type="match status" value="1"/>
</dbReference>
<reference evidence="3" key="1">
    <citation type="submission" date="2024-03" db="EMBL/GenBank/DDBJ databases">
        <title>WGS assembly of Saponaria officinalis var. Norfolk2.</title>
        <authorList>
            <person name="Jenkins J."/>
            <person name="Shu S."/>
            <person name="Grimwood J."/>
            <person name="Barry K."/>
            <person name="Goodstein D."/>
            <person name="Schmutz J."/>
            <person name="Leebens-Mack J."/>
            <person name="Osbourn A."/>
        </authorList>
    </citation>
    <scope>NUCLEOTIDE SEQUENCE [LARGE SCALE GENOMIC DNA]</scope>
    <source>
        <strain evidence="3">JIC</strain>
    </source>
</reference>
<feature type="domain" description="MULE transposase" evidence="2">
    <location>
        <begin position="299"/>
        <end position="391"/>
    </location>
</feature>
<evidence type="ECO:0000256" key="1">
    <source>
        <dbReference type="SAM" id="MobiDB-lite"/>
    </source>
</evidence>
<dbReference type="InterPro" id="IPR018289">
    <property type="entry name" value="MULE_transposase_dom"/>
</dbReference>
<dbReference type="AlphaFoldDB" id="A0AAW1H8H4"/>
<name>A0AAW1H8H4_SAPOF</name>
<organism evidence="3 4">
    <name type="scientific">Saponaria officinalis</name>
    <name type="common">Common soapwort</name>
    <name type="synonym">Lychnis saponaria</name>
    <dbReference type="NCBI Taxonomy" id="3572"/>
    <lineage>
        <taxon>Eukaryota</taxon>
        <taxon>Viridiplantae</taxon>
        <taxon>Streptophyta</taxon>
        <taxon>Embryophyta</taxon>
        <taxon>Tracheophyta</taxon>
        <taxon>Spermatophyta</taxon>
        <taxon>Magnoliopsida</taxon>
        <taxon>eudicotyledons</taxon>
        <taxon>Gunneridae</taxon>
        <taxon>Pentapetalae</taxon>
        <taxon>Caryophyllales</taxon>
        <taxon>Caryophyllaceae</taxon>
        <taxon>Caryophylleae</taxon>
        <taxon>Saponaria</taxon>
    </lineage>
</organism>
<dbReference type="EMBL" id="JBDFQZ010000012">
    <property type="protein sequence ID" value="KAK9672354.1"/>
    <property type="molecule type" value="Genomic_DNA"/>
</dbReference>
<proteinExistence type="predicted"/>
<evidence type="ECO:0000259" key="2">
    <source>
        <dbReference type="Pfam" id="PF10551"/>
    </source>
</evidence>
<accession>A0AAW1H8H4</accession>
<protein>
    <recommendedName>
        <fullName evidence="2">MULE transposase domain-containing protein</fullName>
    </recommendedName>
</protein>
<dbReference type="PANTHER" id="PTHR31569:SF4">
    <property type="entry name" value="SWIM-TYPE DOMAIN-CONTAINING PROTEIN"/>
    <property type="match status" value="1"/>
</dbReference>
<comment type="caution">
    <text evidence="3">The sequence shown here is derived from an EMBL/GenBank/DDBJ whole genome shotgun (WGS) entry which is preliminary data.</text>
</comment>
<evidence type="ECO:0000313" key="4">
    <source>
        <dbReference type="Proteomes" id="UP001443914"/>
    </source>
</evidence>
<sequence length="830" mass="95429">MVKTLILIVRPWLDDQYLRLTMVRRKNPTSIHGWDDVFERPTVNPTLNIIVTSMVSFEGFGGDQVDYNPLFATNLRFSTRGEAYDWAQKIVSENGFALVIANSGRKNRSQPELFASYFRCSRYGSSKVVYDPNKPKRKSKTMKCRCLFRIRAVENYHVQDNKRLVLWSIITADGFGCHNHQPTKYKDKHRHYAGLNEEEKAYVRQQYRAAVFPRDIKSGLHQKTPDKPQPSSSQIYSETSKIRKEMRRERNTAQQMLALAVETNYVHWHETNPDTHELTHVFMSHPEAVKLFRAYPHIVLIDSTYKANTYNMALVEVVGITPVGSSFLIACVLIPYESEKGYTWLLRKMMDLLECTGAATSCLVIGRELGLVRALRTLFLETPHLLCRWHWKRMGSYISKTWGEHAKKFVLYYTNKYFHLGNTATSRVESVHSLLKAWLKSAHLTLDTMWSRIHSMLEAQHSKIRKELEDSMSRPRITHRLFSLLQGNVSIKAVEIMEDEVKRGVALGIRLEFGCGCVLPTTHGLPCACTLIDLKNSGSRVHIFDIHPFWRTLKYDNEEAMPKNDNEMLEDLVDKARKSDPAYRKVFLEKLRDILHPEDEDILAPAVRENPKGRPRGSTTRNKSEFEHTLRKYGTLSPDGAINVQHLFGDFTSGAAGAPLEKNYSKGLISTWVKRFGVPEQLWSQFDGWVDVGSDGHCGFRVLSHALRGGEDDYIQMRDWCIKEITGFGVYKDLFEAGVTGKNGLSKYENTLRRIRFTHQSGCGEDHWMHSDDLFVFSSLFNWVISPPNEVPMPSIEPAWIVFREPSVQHLATLYKTNIENWHTLMGTTP</sequence>
<feature type="region of interest" description="Disordered" evidence="1">
    <location>
        <begin position="218"/>
        <end position="248"/>
    </location>
</feature>
<dbReference type="Pfam" id="PF10551">
    <property type="entry name" value="MULE"/>
    <property type="match status" value="1"/>
</dbReference>
<dbReference type="InterPro" id="IPR052579">
    <property type="entry name" value="Zinc_finger_SWIM"/>
</dbReference>
<keyword evidence="4" id="KW-1185">Reference proteome</keyword>
<dbReference type="Proteomes" id="UP001443914">
    <property type="component" value="Unassembled WGS sequence"/>
</dbReference>
<evidence type="ECO:0000313" key="3">
    <source>
        <dbReference type="EMBL" id="KAK9672354.1"/>
    </source>
</evidence>
<dbReference type="CDD" id="cd22744">
    <property type="entry name" value="OTU"/>
    <property type="match status" value="1"/>
</dbReference>
<gene>
    <name evidence="3" type="ORF">RND81_12G095300</name>
</gene>
<feature type="compositionally biased region" description="Polar residues" evidence="1">
    <location>
        <begin position="229"/>
        <end position="239"/>
    </location>
</feature>